<comment type="caution">
    <text evidence="3">The sequence shown here is derived from an EMBL/GenBank/DDBJ whole genome shotgun (WGS) entry which is preliminary data.</text>
</comment>
<dbReference type="AlphaFoldDB" id="A0A5B7E9R7"/>
<accession>A0A5B7E9R7</accession>
<dbReference type="Proteomes" id="UP000324222">
    <property type="component" value="Unassembled WGS sequence"/>
</dbReference>
<protein>
    <recommendedName>
        <fullName evidence="5">Secreted protein</fullName>
    </recommendedName>
</protein>
<feature type="chain" id="PRO_5022894780" description="Secreted protein" evidence="2">
    <location>
        <begin position="30"/>
        <end position="74"/>
    </location>
</feature>
<feature type="compositionally biased region" description="Polar residues" evidence="1">
    <location>
        <begin position="51"/>
        <end position="65"/>
    </location>
</feature>
<keyword evidence="2" id="KW-0732">Signal</keyword>
<reference evidence="3 4" key="1">
    <citation type="submission" date="2019-05" db="EMBL/GenBank/DDBJ databases">
        <title>Another draft genome of Portunus trituberculatus and its Hox gene families provides insights of decapod evolution.</title>
        <authorList>
            <person name="Jeong J.-H."/>
            <person name="Song I."/>
            <person name="Kim S."/>
            <person name="Choi T."/>
            <person name="Kim D."/>
            <person name="Ryu S."/>
            <person name="Kim W."/>
        </authorList>
    </citation>
    <scope>NUCLEOTIDE SEQUENCE [LARGE SCALE GENOMIC DNA]</scope>
    <source>
        <tissue evidence="3">Muscle</tissue>
    </source>
</reference>
<evidence type="ECO:0008006" key="5">
    <source>
        <dbReference type="Google" id="ProtNLM"/>
    </source>
</evidence>
<feature type="region of interest" description="Disordered" evidence="1">
    <location>
        <begin position="51"/>
        <end position="74"/>
    </location>
</feature>
<dbReference type="EMBL" id="VSRR010002164">
    <property type="protein sequence ID" value="MPC29946.1"/>
    <property type="molecule type" value="Genomic_DNA"/>
</dbReference>
<feature type="signal peptide" evidence="2">
    <location>
        <begin position="1"/>
        <end position="29"/>
    </location>
</feature>
<organism evidence="3 4">
    <name type="scientific">Portunus trituberculatus</name>
    <name type="common">Swimming crab</name>
    <name type="synonym">Neptunus trituberculatus</name>
    <dbReference type="NCBI Taxonomy" id="210409"/>
    <lineage>
        <taxon>Eukaryota</taxon>
        <taxon>Metazoa</taxon>
        <taxon>Ecdysozoa</taxon>
        <taxon>Arthropoda</taxon>
        <taxon>Crustacea</taxon>
        <taxon>Multicrustacea</taxon>
        <taxon>Malacostraca</taxon>
        <taxon>Eumalacostraca</taxon>
        <taxon>Eucarida</taxon>
        <taxon>Decapoda</taxon>
        <taxon>Pleocyemata</taxon>
        <taxon>Brachyura</taxon>
        <taxon>Eubrachyura</taxon>
        <taxon>Portunoidea</taxon>
        <taxon>Portunidae</taxon>
        <taxon>Portuninae</taxon>
        <taxon>Portunus</taxon>
    </lineage>
</organism>
<gene>
    <name evidence="3" type="ORF">E2C01_023199</name>
</gene>
<keyword evidence="4" id="KW-1185">Reference proteome</keyword>
<evidence type="ECO:0000256" key="1">
    <source>
        <dbReference type="SAM" id="MobiDB-lite"/>
    </source>
</evidence>
<sequence>MALCKWIRLRVVRSCVVRCLAWLRCGVRGSPAVLKTLLMVVRGIARRRNMSTTTPVATDTGTSRLQGREDMMPF</sequence>
<evidence type="ECO:0000313" key="4">
    <source>
        <dbReference type="Proteomes" id="UP000324222"/>
    </source>
</evidence>
<evidence type="ECO:0000313" key="3">
    <source>
        <dbReference type="EMBL" id="MPC29946.1"/>
    </source>
</evidence>
<name>A0A5B7E9R7_PORTR</name>
<proteinExistence type="predicted"/>
<evidence type="ECO:0000256" key="2">
    <source>
        <dbReference type="SAM" id="SignalP"/>
    </source>
</evidence>